<evidence type="ECO:0000313" key="3">
    <source>
        <dbReference type="Proteomes" id="UP000717696"/>
    </source>
</evidence>
<evidence type="ECO:0008006" key="4">
    <source>
        <dbReference type="Google" id="ProtNLM"/>
    </source>
</evidence>
<keyword evidence="1" id="KW-0732">Signal</keyword>
<reference evidence="2" key="1">
    <citation type="journal article" date="2021" name="Nat. Commun.">
        <title>Genetic determinants of endophytism in the Arabidopsis root mycobiome.</title>
        <authorList>
            <person name="Mesny F."/>
            <person name="Miyauchi S."/>
            <person name="Thiergart T."/>
            <person name="Pickel B."/>
            <person name="Atanasova L."/>
            <person name="Karlsson M."/>
            <person name="Huettel B."/>
            <person name="Barry K.W."/>
            <person name="Haridas S."/>
            <person name="Chen C."/>
            <person name="Bauer D."/>
            <person name="Andreopoulos W."/>
            <person name="Pangilinan J."/>
            <person name="LaButti K."/>
            <person name="Riley R."/>
            <person name="Lipzen A."/>
            <person name="Clum A."/>
            <person name="Drula E."/>
            <person name="Henrissat B."/>
            <person name="Kohler A."/>
            <person name="Grigoriev I.V."/>
            <person name="Martin F.M."/>
            <person name="Hacquard S."/>
        </authorList>
    </citation>
    <scope>NUCLEOTIDE SEQUENCE</scope>
    <source>
        <strain evidence="2">MPI-CAGE-AT-0021</strain>
    </source>
</reference>
<protein>
    <recommendedName>
        <fullName evidence="4">Secreted protein</fullName>
    </recommendedName>
</protein>
<dbReference type="AlphaFoldDB" id="A0A9P9F666"/>
<dbReference type="Proteomes" id="UP000717696">
    <property type="component" value="Unassembled WGS sequence"/>
</dbReference>
<feature type="chain" id="PRO_5040318974" description="Secreted protein" evidence="1">
    <location>
        <begin position="24"/>
        <end position="105"/>
    </location>
</feature>
<keyword evidence="3" id="KW-1185">Reference proteome</keyword>
<feature type="signal peptide" evidence="1">
    <location>
        <begin position="1"/>
        <end position="23"/>
    </location>
</feature>
<evidence type="ECO:0000256" key="1">
    <source>
        <dbReference type="SAM" id="SignalP"/>
    </source>
</evidence>
<accession>A0A9P9F666</accession>
<organism evidence="2 3">
    <name type="scientific">Dactylonectria estremocensis</name>
    <dbReference type="NCBI Taxonomy" id="1079267"/>
    <lineage>
        <taxon>Eukaryota</taxon>
        <taxon>Fungi</taxon>
        <taxon>Dikarya</taxon>
        <taxon>Ascomycota</taxon>
        <taxon>Pezizomycotina</taxon>
        <taxon>Sordariomycetes</taxon>
        <taxon>Hypocreomycetidae</taxon>
        <taxon>Hypocreales</taxon>
        <taxon>Nectriaceae</taxon>
        <taxon>Dactylonectria</taxon>
    </lineage>
</organism>
<name>A0A9P9F666_9HYPO</name>
<evidence type="ECO:0000313" key="2">
    <source>
        <dbReference type="EMBL" id="KAH7154979.1"/>
    </source>
</evidence>
<proteinExistence type="predicted"/>
<comment type="caution">
    <text evidence="2">The sequence shown here is derived from an EMBL/GenBank/DDBJ whole genome shotgun (WGS) entry which is preliminary data.</text>
</comment>
<sequence length="105" mass="10734">MILALLFTHLALLLSSTSKASLGLGTPRADTTPNHTTSPIAIATPSPTCARLHGIPSSAVEASKPSSPSCTRRISPLPGLGQSFWALIHCLSSLSGPTAPSCDCL</sequence>
<dbReference type="EMBL" id="JAGMUU010000004">
    <property type="protein sequence ID" value="KAH7154979.1"/>
    <property type="molecule type" value="Genomic_DNA"/>
</dbReference>
<gene>
    <name evidence="2" type="ORF">B0J13DRAFT_214126</name>
</gene>